<organism evidence="3 4">
    <name type="scientific">Secundilactobacillus mixtipabuli</name>
    <dbReference type="NCBI Taxonomy" id="1435342"/>
    <lineage>
        <taxon>Bacteria</taxon>
        <taxon>Bacillati</taxon>
        <taxon>Bacillota</taxon>
        <taxon>Bacilli</taxon>
        <taxon>Lactobacillales</taxon>
        <taxon>Lactobacillaceae</taxon>
        <taxon>Secundilactobacillus</taxon>
    </lineage>
</organism>
<dbReference type="AlphaFoldDB" id="A0A1Z5IEA1"/>
<comment type="caution">
    <text evidence="3">The sequence shown here is derived from an EMBL/GenBank/DDBJ whole genome shotgun (WGS) entry which is preliminary data.</text>
</comment>
<gene>
    <name evidence="3" type="ORF">IWT30_02057</name>
</gene>
<keyword evidence="4" id="KW-1185">Reference proteome</keyword>
<keyword evidence="1" id="KW-0812">Transmembrane</keyword>
<feature type="domain" description="DUF1648" evidence="2">
    <location>
        <begin position="11"/>
        <end position="56"/>
    </location>
</feature>
<evidence type="ECO:0000256" key="1">
    <source>
        <dbReference type="SAM" id="Phobius"/>
    </source>
</evidence>
<keyword evidence="1" id="KW-1133">Transmembrane helix</keyword>
<proteinExistence type="predicted"/>
<feature type="transmembrane region" description="Helical" evidence="1">
    <location>
        <begin position="47"/>
        <end position="68"/>
    </location>
</feature>
<feature type="transmembrane region" description="Helical" evidence="1">
    <location>
        <begin position="89"/>
        <end position="106"/>
    </location>
</feature>
<dbReference type="EMBL" id="BCMF01000011">
    <property type="protein sequence ID" value="GAX00077.1"/>
    <property type="molecule type" value="Genomic_DNA"/>
</dbReference>
<evidence type="ECO:0000313" key="3">
    <source>
        <dbReference type="EMBL" id="GAX00077.1"/>
    </source>
</evidence>
<accession>A0A1Z5IEA1</accession>
<sequence>MKRFRFLVWGMVLISLGFTLILFFLAPHHVVMHFNDTGMADNWGNRAGLFLQPVLLAVITFICDRLAYSRRKRDGLEAMTIITYREWRFVSFVFIVLLIFGGLQLYQSGILS</sequence>
<evidence type="ECO:0000313" key="4">
    <source>
        <dbReference type="Proteomes" id="UP000198374"/>
    </source>
</evidence>
<evidence type="ECO:0000259" key="2">
    <source>
        <dbReference type="Pfam" id="PF07853"/>
    </source>
</evidence>
<name>A0A1Z5IEA1_9LACO</name>
<keyword evidence="1" id="KW-0472">Membrane</keyword>
<dbReference type="InterPro" id="IPR012867">
    <property type="entry name" value="DUF1648"/>
</dbReference>
<dbReference type="Pfam" id="PF07853">
    <property type="entry name" value="DUF1648"/>
    <property type="match status" value="1"/>
</dbReference>
<dbReference type="Proteomes" id="UP000198374">
    <property type="component" value="Unassembled WGS sequence"/>
</dbReference>
<reference evidence="3 4" key="1">
    <citation type="submission" date="2015-11" db="EMBL/GenBank/DDBJ databases">
        <title>Draft genome sequences of new species of the genus Lactobacillus isolated from orchardgrass silage.</title>
        <authorList>
            <person name="Tohno M."/>
            <person name="Tanizawa Y."/>
            <person name="Arita M."/>
        </authorList>
    </citation>
    <scope>NUCLEOTIDE SEQUENCE [LARGE SCALE GENOMIC DNA]</scope>
    <source>
        <strain evidence="3 4">IWT30</strain>
    </source>
</reference>
<protein>
    <recommendedName>
        <fullName evidence="2">DUF1648 domain-containing protein</fullName>
    </recommendedName>
</protein>
<feature type="transmembrane region" description="Helical" evidence="1">
    <location>
        <begin position="7"/>
        <end position="27"/>
    </location>
</feature>